<reference evidence="3" key="1">
    <citation type="submission" date="2022-11" db="UniProtKB">
        <authorList>
            <consortium name="WormBaseParasite"/>
        </authorList>
    </citation>
    <scope>IDENTIFICATION</scope>
</reference>
<accession>A0A914X323</accession>
<keyword evidence="2" id="KW-1185">Reference proteome</keyword>
<feature type="signal peptide" evidence="1">
    <location>
        <begin position="1"/>
        <end position="21"/>
    </location>
</feature>
<evidence type="ECO:0000313" key="2">
    <source>
        <dbReference type="Proteomes" id="UP000887566"/>
    </source>
</evidence>
<evidence type="ECO:0000256" key="1">
    <source>
        <dbReference type="SAM" id="SignalP"/>
    </source>
</evidence>
<dbReference type="AlphaFoldDB" id="A0A914X323"/>
<dbReference type="WBParaSite" id="PSAMB.scaffold5827size10808.g27367.t1">
    <property type="protein sequence ID" value="PSAMB.scaffold5827size10808.g27367.t1"/>
    <property type="gene ID" value="PSAMB.scaffold5827size10808.g27367"/>
</dbReference>
<organism evidence="2 3">
    <name type="scientific">Plectus sambesii</name>
    <dbReference type="NCBI Taxonomy" id="2011161"/>
    <lineage>
        <taxon>Eukaryota</taxon>
        <taxon>Metazoa</taxon>
        <taxon>Ecdysozoa</taxon>
        <taxon>Nematoda</taxon>
        <taxon>Chromadorea</taxon>
        <taxon>Plectida</taxon>
        <taxon>Plectina</taxon>
        <taxon>Plectoidea</taxon>
        <taxon>Plectidae</taxon>
        <taxon>Plectus</taxon>
    </lineage>
</organism>
<feature type="chain" id="PRO_5037044701" evidence="1">
    <location>
        <begin position="22"/>
        <end position="268"/>
    </location>
</feature>
<sequence length="268" mass="29846">MHWSVAALPLLLSLSMQQSDAQSLAFVDNNTTTTSTIFIRVNSADYTSITSLTISIEIFNLDNAIKVRTDNISLPVQPLYNVTGLNASTWYALRIKYKVAFRSTTERSMQQDLVLRTQNADGNQTAPAFLTTIDGVSIKGTDVFVSIKPLSSDRLSLIVLPELRCDNGIVRPEAQRLSNTNRSASFRFDMTIVTSNLSSCDQLCVYPFVRVQMLGDSHYENFRAKDWCGSIAQAVALAEKGAVRPTGEMHVFLYFIIFGSLVHWLRTS</sequence>
<name>A0A914X323_9BILA</name>
<keyword evidence="1" id="KW-0732">Signal</keyword>
<dbReference type="Proteomes" id="UP000887566">
    <property type="component" value="Unplaced"/>
</dbReference>
<evidence type="ECO:0000313" key="3">
    <source>
        <dbReference type="WBParaSite" id="PSAMB.scaffold5827size10808.g27367.t1"/>
    </source>
</evidence>
<proteinExistence type="predicted"/>
<protein>
    <submittedName>
        <fullName evidence="3">Uncharacterized protein</fullName>
    </submittedName>
</protein>